<dbReference type="RefSeq" id="WP_257819609.1">
    <property type="nucleotide sequence ID" value="NZ_JABXYM010000001.1"/>
</dbReference>
<evidence type="ECO:0000313" key="2">
    <source>
        <dbReference type="Proteomes" id="UP001057753"/>
    </source>
</evidence>
<sequence length="288" mass="32648">MNTENKSNEKDGDYTTGDAFDDRYVSVNDYTGEGYDLVNGEKTDVIANEKFAEIEEAMKAFFLEEYKTEVIVHNVVGNVDGATVFVESVGEPHFHTYAMIGIDVKEEKIMTESIWTQDSQVEQSLFGGLLAMIMDEEFAVLDDFIEGFAQKNSLTGWRQEAINNVGSTGYTTPYYFIQPMPVALSEQMEQVNGLYFEDPSIDAKELKGHFDKEDYNEEHIIFSIQLYMSKEGDKPDKALFQKLVSEFKELEGAPRGNYQLSLHDNYVNKLSASGSQDNSLKERNVLKD</sequence>
<dbReference type="Proteomes" id="UP001057753">
    <property type="component" value="Unassembled WGS sequence"/>
</dbReference>
<protein>
    <submittedName>
        <fullName evidence="1">DUF1672 family protein</fullName>
    </submittedName>
</protein>
<proteinExistence type="predicted"/>
<accession>A0A9Q4AXK1</accession>
<keyword evidence="2" id="KW-1185">Reference proteome</keyword>
<gene>
    <name evidence="1" type="ORF">HXA33_00300</name>
</gene>
<reference evidence="1" key="1">
    <citation type="submission" date="2020-06" db="EMBL/GenBank/DDBJ databases">
        <title>Insight into the genomes of haloalkaliphilic bacilli from Kenyan soda lakes.</title>
        <authorList>
            <person name="Mwirichia R."/>
            <person name="Villamizar G.C."/>
            <person name="Poehlein A."/>
            <person name="Mugweru J."/>
            <person name="Kipnyargis A."/>
            <person name="Kiplimo D."/>
            <person name="Orwa P."/>
            <person name="Daniel R."/>
        </authorList>
    </citation>
    <scope>NUCLEOTIDE SEQUENCE</scope>
    <source>
        <strain evidence="1">B1096_S55</strain>
    </source>
</reference>
<evidence type="ECO:0000313" key="1">
    <source>
        <dbReference type="EMBL" id="MCR6094987.1"/>
    </source>
</evidence>
<dbReference type="InterPro" id="IPR012873">
    <property type="entry name" value="DUF1672"/>
</dbReference>
<comment type="caution">
    <text evidence="1">The sequence shown here is derived from an EMBL/GenBank/DDBJ whole genome shotgun (WGS) entry which is preliminary data.</text>
</comment>
<dbReference type="AlphaFoldDB" id="A0A9Q4AXK1"/>
<organism evidence="1 2">
    <name type="scientific">Salipaludibacillus agaradhaerens</name>
    <name type="common">Bacillus agaradhaerens</name>
    <dbReference type="NCBI Taxonomy" id="76935"/>
    <lineage>
        <taxon>Bacteria</taxon>
        <taxon>Bacillati</taxon>
        <taxon>Bacillota</taxon>
        <taxon>Bacilli</taxon>
        <taxon>Bacillales</taxon>
        <taxon>Bacillaceae</taxon>
    </lineage>
</organism>
<name>A0A9Q4AXK1_SALAG</name>
<dbReference type="Pfam" id="PF07901">
    <property type="entry name" value="DUF1672"/>
    <property type="match status" value="1"/>
</dbReference>
<dbReference type="EMBL" id="JABXYM010000001">
    <property type="protein sequence ID" value="MCR6094987.1"/>
    <property type="molecule type" value="Genomic_DNA"/>
</dbReference>